<dbReference type="EMBL" id="JAILYJ010000019">
    <property type="protein sequence ID" value="MBY4632733.1"/>
    <property type="molecule type" value="Genomic_DNA"/>
</dbReference>
<evidence type="ECO:0000313" key="2">
    <source>
        <dbReference type="Proteomes" id="UP000733858"/>
    </source>
</evidence>
<accession>A0ABS7M6I1</accession>
<keyword evidence="2" id="KW-1185">Reference proteome</keyword>
<dbReference type="InterPro" id="IPR036412">
    <property type="entry name" value="HAD-like_sf"/>
</dbReference>
<name>A0ABS7M6I1_9HYPH</name>
<comment type="caution">
    <text evidence="1">The sequence shown here is derived from an EMBL/GenBank/DDBJ whole genome shotgun (WGS) entry which is preliminary data.</text>
</comment>
<sequence length="246" mass="28384">MLNDAEIHRRRLRDQRDCVKGISGLIEIGRWPDFGQSQRSKANGSFDSRCMTKDQELFSLFRRVGSTGLVIFERDGLLMRRRDPSNHLTLGDIDEDFVRMLRRLRELNFRFGFISDQRGMDAWSYGQPGFAALTTVLDELLSIHEAIPDFWMGWNLLPRAGTEAKHPDDHRPVSVVDMILRAIDSYDVDSRNAVFVGNSSRGMQAAKQAKIAAIVYPDWRNDKAREIQRLHNTIERMVRLGHRRTA</sequence>
<dbReference type="RefSeq" id="WP_222141493.1">
    <property type="nucleotide sequence ID" value="NZ_JAILYI010000015.1"/>
</dbReference>
<dbReference type="SUPFAM" id="SSF56784">
    <property type="entry name" value="HAD-like"/>
    <property type="match status" value="1"/>
</dbReference>
<dbReference type="Proteomes" id="UP000733858">
    <property type="component" value="Unassembled WGS sequence"/>
</dbReference>
<organism evidence="1 2">
    <name type="scientific">Rhizobium croatiense</name>
    <dbReference type="NCBI Taxonomy" id="2867516"/>
    <lineage>
        <taxon>Bacteria</taxon>
        <taxon>Pseudomonadati</taxon>
        <taxon>Pseudomonadota</taxon>
        <taxon>Alphaproteobacteria</taxon>
        <taxon>Hyphomicrobiales</taxon>
        <taxon>Rhizobiaceae</taxon>
        <taxon>Rhizobium/Agrobacterium group</taxon>
        <taxon>Rhizobium</taxon>
    </lineage>
</organism>
<dbReference type="InterPro" id="IPR023214">
    <property type="entry name" value="HAD_sf"/>
</dbReference>
<dbReference type="Gene3D" id="3.40.50.1000">
    <property type="entry name" value="HAD superfamily/HAD-like"/>
    <property type="match status" value="1"/>
</dbReference>
<gene>
    <name evidence="1" type="ORF">K6M89_26015</name>
</gene>
<protein>
    <submittedName>
        <fullName evidence="1">Uncharacterized protein</fullName>
    </submittedName>
</protein>
<evidence type="ECO:0000313" key="1">
    <source>
        <dbReference type="EMBL" id="MBY4632733.1"/>
    </source>
</evidence>
<proteinExistence type="predicted"/>
<reference evidence="1 2" key="1">
    <citation type="submission" date="2021-08" db="EMBL/GenBank/DDBJ databases">
        <title>Rhizobium croatiense sp. nov. and Rhizobium redzepovicii sp. nov., two new species isolated from nodules of Phaseolus vulgaris in Croatia.</title>
        <authorList>
            <person name="Rajnovic I."/>
            <person name="Ramirez-Bahena M.H."/>
            <person name="Kajic S."/>
            <person name="Igual M.J."/>
            <person name="Peix A."/>
            <person name="Velazquez E."/>
            <person name="Sikora S."/>
        </authorList>
    </citation>
    <scope>NUCLEOTIDE SEQUENCE [LARGE SCALE GENOMIC DNA]</scope>
    <source>
        <strain evidence="1 2">13T</strain>
    </source>
</reference>